<evidence type="ECO:0000313" key="1">
    <source>
        <dbReference type="Proteomes" id="UP000694941"/>
    </source>
</evidence>
<dbReference type="PANTHER" id="PTHR45749:SF21">
    <property type="entry name" value="DUF4371 DOMAIN-CONTAINING PROTEIN"/>
    <property type="match status" value="1"/>
</dbReference>
<dbReference type="PANTHER" id="PTHR45749">
    <property type="match status" value="1"/>
</dbReference>
<name>A0ABM1B9Z9_LIMPO</name>
<evidence type="ECO:0000313" key="2">
    <source>
        <dbReference type="RefSeq" id="XP_013777812.1"/>
    </source>
</evidence>
<sequence>ADAENENGTQKETDIQVHVEVNLEDERSNHCVGLDIECIITEFPSQKEIDNYVTNGNIPLPKTFPKDTCNQVFPESIMKFQSTNGELHVRDWLVWSQQKQALYCFLCRLFWHKTVETSTSASMSALVSAEGWDANGKWQKLSHRIPKHEKDNGHRECDLAWRKLESYLLSETGVDTIFEASIKTEAVKWYNILKHIIDVVLFLGERGLAFNGSSHRIGDSSNGNFLGLIELLSRWDPILQEHVLSVEESQKRSERLQVLYLFPDSQNEFISECLNLVKQHILLERQSAKYFAVIVDATPDSSHIKQTIFL</sequence>
<reference evidence="2" key="1">
    <citation type="submission" date="2025-08" db="UniProtKB">
        <authorList>
            <consortium name="RefSeq"/>
        </authorList>
    </citation>
    <scope>IDENTIFICATION</scope>
    <source>
        <tissue evidence="2">Muscle</tissue>
    </source>
</reference>
<dbReference type="RefSeq" id="XP_013777812.1">
    <property type="nucleotide sequence ID" value="XM_013922358.1"/>
</dbReference>
<keyword evidence="1" id="KW-1185">Reference proteome</keyword>
<organism evidence="1 2">
    <name type="scientific">Limulus polyphemus</name>
    <name type="common">Atlantic horseshoe crab</name>
    <dbReference type="NCBI Taxonomy" id="6850"/>
    <lineage>
        <taxon>Eukaryota</taxon>
        <taxon>Metazoa</taxon>
        <taxon>Ecdysozoa</taxon>
        <taxon>Arthropoda</taxon>
        <taxon>Chelicerata</taxon>
        <taxon>Merostomata</taxon>
        <taxon>Xiphosura</taxon>
        <taxon>Limulidae</taxon>
        <taxon>Limulus</taxon>
    </lineage>
</organism>
<protein>
    <submittedName>
        <fullName evidence="2">Zinc finger MYM-type protein 1-like</fullName>
    </submittedName>
</protein>
<dbReference type="Proteomes" id="UP000694941">
    <property type="component" value="Unplaced"/>
</dbReference>
<feature type="non-terminal residue" evidence="2">
    <location>
        <position position="1"/>
    </location>
</feature>
<gene>
    <name evidence="2" type="primary">LOC106462435</name>
</gene>
<proteinExistence type="predicted"/>
<dbReference type="GeneID" id="106462435"/>
<accession>A0ABM1B9Z9</accession>